<organism evidence="8 9">
    <name type="scientific">Tilletia horrida</name>
    <dbReference type="NCBI Taxonomy" id="155126"/>
    <lineage>
        <taxon>Eukaryota</taxon>
        <taxon>Fungi</taxon>
        <taxon>Dikarya</taxon>
        <taxon>Basidiomycota</taxon>
        <taxon>Ustilaginomycotina</taxon>
        <taxon>Exobasidiomycetes</taxon>
        <taxon>Tilletiales</taxon>
        <taxon>Tilletiaceae</taxon>
        <taxon>Tilletia</taxon>
    </lineage>
</organism>
<dbReference type="SUPFAM" id="SSF64182">
    <property type="entry name" value="DHH phosphoesterases"/>
    <property type="match status" value="1"/>
</dbReference>
<keyword evidence="2" id="KW-0479">Metal-binding</keyword>
<dbReference type="GO" id="GO:0004309">
    <property type="term" value="F:exopolyphosphatase activity"/>
    <property type="evidence" value="ECO:0007669"/>
    <property type="project" value="TreeGrafter"/>
</dbReference>
<evidence type="ECO:0000313" key="8">
    <source>
        <dbReference type="EMBL" id="KAK0554664.1"/>
    </source>
</evidence>
<dbReference type="PANTHER" id="PTHR12112">
    <property type="entry name" value="BNIP - RELATED"/>
    <property type="match status" value="1"/>
</dbReference>
<dbReference type="Gene3D" id="3.10.310.20">
    <property type="entry name" value="DHHA2 domain"/>
    <property type="match status" value="1"/>
</dbReference>
<dbReference type="EMBL" id="JAPDMZ010000035">
    <property type="protein sequence ID" value="KAK0554664.1"/>
    <property type="molecule type" value="Genomic_DNA"/>
</dbReference>
<keyword evidence="5" id="KW-1133">Transmembrane helix</keyword>
<evidence type="ECO:0000313" key="9">
    <source>
        <dbReference type="Proteomes" id="UP001176517"/>
    </source>
</evidence>
<comment type="cofactor">
    <cofactor evidence="1">
        <name>Mn(2+)</name>
        <dbReference type="ChEBI" id="CHEBI:29035"/>
    </cofactor>
</comment>
<dbReference type="InterPro" id="IPR038222">
    <property type="entry name" value="DHHA2_dom_sf"/>
</dbReference>
<feature type="domain" description="DHHA2" evidence="7">
    <location>
        <begin position="340"/>
        <end position="474"/>
    </location>
</feature>
<reference evidence="8" key="1">
    <citation type="journal article" date="2023" name="PhytoFront">
        <title>Draft Genome Resources of Seven Strains of Tilletia horrida, Causal Agent of Kernel Smut of Rice.</title>
        <authorList>
            <person name="Khanal S."/>
            <person name="Antony Babu S."/>
            <person name="Zhou X.G."/>
        </authorList>
    </citation>
    <scope>NUCLEOTIDE SEQUENCE</scope>
    <source>
        <strain evidence="8">TX6</strain>
    </source>
</reference>
<protein>
    <recommendedName>
        <fullName evidence="10">DHHA2 domain-containing protein</fullName>
    </recommendedName>
</protein>
<evidence type="ECO:0000256" key="3">
    <source>
        <dbReference type="ARBA" id="ARBA00022801"/>
    </source>
</evidence>
<keyword evidence="4" id="KW-0464">Manganese</keyword>
<keyword evidence="9" id="KW-1185">Reference proteome</keyword>
<evidence type="ECO:0000256" key="4">
    <source>
        <dbReference type="ARBA" id="ARBA00023211"/>
    </source>
</evidence>
<feature type="domain" description="DDH" evidence="6">
    <location>
        <begin position="114"/>
        <end position="292"/>
    </location>
</feature>
<gene>
    <name evidence="8" type="ORF">OC846_001998</name>
</gene>
<evidence type="ECO:0000259" key="7">
    <source>
        <dbReference type="Pfam" id="PF02833"/>
    </source>
</evidence>
<dbReference type="Proteomes" id="UP001176517">
    <property type="component" value="Unassembled WGS sequence"/>
</dbReference>
<dbReference type="InterPro" id="IPR038763">
    <property type="entry name" value="DHH_sf"/>
</dbReference>
<dbReference type="InterPro" id="IPR001667">
    <property type="entry name" value="DDH_dom"/>
</dbReference>
<accession>A0AAN6GRU3</accession>
<sequence length="523" mass="58412">MEKRAGPLETDCLLPLASKNPRRQRPPQRRSPLAVWSRRFALIVLCLTGPFVMLYTLSVLMPTHSIHSNPLSHAFQSNPIHVDGVGHFSEWSISQKNKFLADVNKDPTNAAKWVIVMGNEGGDLDSMTSALLWAYHLTHNATTASSSSSGKAPSEPELPIQAVALLQTPFDALDLRPENKLALANAKMSPGHSDLLTVDELPMKPAQIAPLLHGLALVDHPRPRSMWAQGRILTLFDHHTDRGDAPDAHPRIIERTASCATLIANYMLEERDQMKEPYHVSHELLEMALSAIALDSDGLTASITTHLDYSTASKLFDLAPGYHEPGQEESLPDVMKRLSKTLKKAKKDLDSLSVRDLLRRDWKGDVVHTSSDTVPDVHLGFASIPYSLRDMAEAKTKSESVQEWFSIESHWTEEIRADISVALTSYKVDAPPEHAESDKIKQREIILVVRSDHRIDEEQADHLFRHIVDAVESAPNLDVVRWKAQKSSEKLEGRQMVWTHNTADGGRKIVRPIVENAVRSWAM</sequence>
<dbReference type="PANTHER" id="PTHR12112:SF20">
    <property type="entry name" value="EXOPOLYPHOSPHATASE"/>
    <property type="match status" value="1"/>
</dbReference>
<evidence type="ECO:0008006" key="10">
    <source>
        <dbReference type="Google" id="ProtNLM"/>
    </source>
</evidence>
<dbReference type="Pfam" id="PF02833">
    <property type="entry name" value="DHHA2"/>
    <property type="match status" value="1"/>
</dbReference>
<keyword evidence="5" id="KW-0472">Membrane</keyword>
<evidence type="ECO:0000259" key="6">
    <source>
        <dbReference type="Pfam" id="PF01368"/>
    </source>
</evidence>
<dbReference type="GO" id="GO:0005737">
    <property type="term" value="C:cytoplasm"/>
    <property type="evidence" value="ECO:0007669"/>
    <property type="project" value="InterPro"/>
</dbReference>
<dbReference type="AlphaFoldDB" id="A0AAN6GRU3"/>
<dbReference type="Gene3D" id="3.90.1640.10">
    <property type="entry name" value="inorganic pyrophosphatase (n-terminal core)"/>
    <property type="match status" value="1"/>
</dbReference>
<comment type="caution">
    <text evidence="8">The sequence shown here is derived from an EMBL/GenBank/DDBJ whole genome shotgun (WGS) entry which is preliminary data.</text>
</comment>
<keyword evidence="3" id="KW-0378">Hydrolase</keyword>
<dbReference type="GO" id="GO:0046872">
    <property type="term" value="F:metal ion binding"/>
    <property type="evidence" value="ECO:0007669"/>
    <property type="project" value="UniProtKB-KW"/>
</dbReference>
<evidence type="ECO:0000256" key="1">
    <source>
        <dbReference type="ARBA" id="ARBA00001936"/>
    </source>
</evidence>
<dbReference type="InterPro" id="IPR004097">
    <property type="entry name" value="DHHA2"/>
</dbReference>
<feature type="transmembrane region" description="Helical" evidence="5">
    <location>
        <begin position="40"/>
        <end position="61"/>
    </location>
</feature>
<evidence type="ECO:0000256" key="5">
    <source>
        <dbReference type="SAM" id="Phobius"/>
    </source>
</evidence>
<dbReference type="Pfam" id="PF01368">
    <property type="entry name" value="DHH"/>
    <property type="match status" value="1"/>
</dbReference>
<name>A0AAN6GRU3_9BASI</name>
<evidence type="ECO:0000256" key="2">
    <source>
        <dbReference type="ARBA" id="ARBA00022723"/>
    </source>
</evidence>
<proteinExistence type="predicted"/>
<keyword evidence="5" id="KW-0812">Transmembrane</keyword>